<dbReference type="GO" id="GO:0099184">
    <property type="term" value="F:structural constituent of postsynaptic intermediate filament cytoskeleton"/>
    <property type="evidence" value="ECO:0007669"/>
    <property type="project" value="TreeGrafter"/>
</dbReference>
<dbReference type="PANTHER" id="PTHR45652">
    <property type="entry name" value="GLIAL FIBRILLARY ACIDIC PROTEIN"/>
    <property type="match status" value="1"/>
</dbReference>
<feature type="compositionally biased region" description="Basic and acidic residues" evidence="1">
    <location>
        <begin position="139"/>
        <end position="150"/>
    </location>
</feature>
<dbReference type="EMBL" id="JACAGB010000003">
    <property type="protein sequence ID" value="KAF6374179.1"/>
    <property type="molecule type" value="Genomic_DNA"/>
</dbReference>
<organism evidence="2 3">
    <name type="scientific">Pipistrellus kuhlii</name>
    <name type="common">Kuhl's pipistrelle</name>
    <dbReference type="NCBI Taxonomy" id="59472"/>
    <lineage>
        <taxon>Eukaryota</taxon>
        <taxon>Metazoa</taxon>
        <taxon>Chordata</taxon>
        <taxon>Craniata</taxon>
        <taxon>Vertebrata</taxon>
        <taxon>Euteleostomi</taxon>
        <taxon>Mammalia</taxon>
        <taxon>Eutheria</taxon>
        <taxon>Laurasiatheria</taxon>
        <taxon>Chiroptera</taxon>
        <taxon>Yangochiroptera</taxon>
        <taxon>Vespertilionidae</taxon>
        <taxon>Pipistrellus</taxon>
    </lineage>
</organism>
<evidence type="ECO:0000313" key="3">
    <source>
        <dbReference type="Proteomes" id="UP000558488"/>
    </source>
</evidence>
<dbReference type="AlphaFoldDB" id="A0A7J7ZJ88"/>
<dbReference type="Proteomes" id="UP000558488">
    <property type="component" value="Unassembled WGS sequence"/>
</dbReference>
<evidence type="ECO:0000256" key="1">
    <source>
        <dbReference type="SAM" id="MobiDB-lite"/>
    </source>
</evidence>
<dbReference type="GO" id="GO:0099160">
    <property type="term" value="C:postsynaptic intermediate filament cytoskeleton"/>
    <property type="evidence" value="ECO:0007669"/>
    <property type="project" value="TreeGrafter"/>
</dbReference>
<protein>
    <submittedName>
        <fullName evidence="2">Uncharacterized protein</fullName>
    </submittedName>
</protein>
<feature type="compositionally biased region" description="Basic residues" evidence="1">
    <location>
        <begin position="1"/>
        <end position="11"/>
    </location>
</feature>
<accession>A0A7J7ZJ88</accession>
<gene>
    <name evidence="2" type="ORF">mPipKuh1_009418</name>
</gene>
<dbReference type="GO" id="GO:0033693">
    <property type="term" value="P:neurofilament bundle assembly"/>
    <property type="evidence" value="ECO:0007669"/>
    <property type="project" value="TreeGrafter"/>
</dbReference>
<feature type="region of interest" description="Disordered" evidence="1">
    <location>
        <begin position="1"/>
        <end position="23"/>
    </location>
</feature>
<evidence type="ECO:0000313" key="2">
    <source>
        <dbReference type="EMBL" id="KAF6374179.1"/>
    </source>
</evidence>
<dbReference type="GO" id="GO:0005882">
    <property type="term" value="C:intermediate filament"/>
    <property type="evidence" value="ECO:0007669"/>
    <property type="project" value="TreeGrafter"/>
</dbReference>
<sequence length="166" mass="18945">MRRGQWAVRRHQSSEGSGSNLQARYQEEVLNHEDTEGWLMEARKGAEEAALAGAELEKHMDSLMDKIAFLKKGVCSQYKKLAAKNMQNAEEWYKSCFTLLTKSASRDEVSESLHLLKAKTWRSKQHVQEEQIEVEETIEAAKAEEAKDEPSSEGETEEEKKEVAEE</sequence>
<dbReference type="GO" id="GO:0005737">
    <property type="term" value="C:cytoplasm"/>
    <property type="evidence" value="ECO:0007669"/>
    <property type="project" value="TreeGrafter"/>
</dbReference>
<feature type="region of interest" description="Disordered" evidence="1">
    <location>
        <begin position="123"/>
        <end position="166"/>
    </location>
</feature>
<comment type="caution">
    <text evidence="2">The sequence shown here is derived from an EMBL/GenBank/DDBJ whole genome shotgun (WGS) entry which is preliminary data.</text>
</comment>
<dbReference type="PANTHER" id="PTHR45652:SF8">
    <property type="entry name" value="NEUROFILAMENT LIGHT POLYPEPTIDE"/>
    <property type="match status" value="1"/>
</dbReference>
<dbReference type="Gene3D" id="1.20.5.1160">
    <property type="entry name" value="Vasodilator-stimulated phosphoprotein"/>
    <property type="match status" value="1"/>
</dbReference>
<dbReference type="Gene3D" id="1.20.5.500">
    <property type="entry name" value="Single helix bin"/>
    <property type="match status" value="1"/>
</dbReference>
<dbReference type="InterPro" id="IPR050405">
    <property type="entry name" value="Intermediate_filament"/>
</dbReference>
<keyword evidence="3" id="KW-1185">Reference proteome</keyword>
<reference evidence="2 3" key="1">
    <citation type="journal article" date="2020" name="Nature">
        <title>Six reference-quality genomes reveal evolution of bat adaptations.</title>
        <authorList>
            <person name="Jebb D."/>
            <person name="Huang Z."/>
            <person name="Pippel M."/>
            <person name="Hughes G.M."/>
            <person name="Lavrichenko K."/>
            <person name="Devanna P."/>
            <person name="Winkler S."/>
            <person name="Jermiin L.S."/>
            <person name="Skirmuntt E.C."/>
            <person name="Katzourakis A."/>
            <person name="Burkitt-Gray L."/>
            <person name="Ray D.A."/>
            <person name="Sullivan K.A.M."/>
            <person name="Roscito J.G."/>
            <person name="Kirilenko B.M."/>
            <person name="Davalos L.M."/>
            <person name="Corthals A.P."/>
            <person name="Power M.L."/>
            <person name="Jones G."/>
            <person name="Ransome R.D."/>
            <person name="Dechmann D.K.N."/>
            <person name="Locatelli A.G."/>
            <person name="Puechmaille S.J."/>
            <person name="Fedrigo O."/>
            <person name="Jarvis E.D."/>
            <person name="Hiller M."/>
            <person name="Vernes S.C."/>
            <person name="Myers E.W."/>
            <person name="Teeling E.C."/>
        </authorList>
    </citation>
    <scope>NUCLEOTIDE SEQUENCE [LARGE SCALE GENOMIC DNA]</scope>
    <source>
        <strain evidence="2">MPipKuh1</strain>
        <tissue evidence="2">Flight muscle</tissue>
    </source>
</reference>
<proteinExistence type="predicted"/>
<dbReference type="GO" id="GO:0030424">
    <property type="term" value="C:axon"/>
    <property type="evidence" value="ECO:0007669"/>
    <property type="project" value="TreeGrafter"/>
</dbReference>
<feature type="compositionally biased region" description="Polar residues" evidence="1">
    <location>
        <begin position="14"/>
        <end position="23"/>
    </location>
</feature>
<name>A0A7J7ZJ88_PIPKU</name>